<keyword evidence="2" id="KW-1185">Reference proteome</keyword>
<evidence type="ECO:0000313" key="1">
    <source>
        <dbReference type="EMBL" id="URI15583.1"/>
    </source>
</evidence>
<name>A0ABY4SMV0_9CAUL</name>
<dbReference type="EMBL" id="CP097649">
    <property type="protein sequence ID" value="URI15583.1"/>
    <property type="molecule type" value="Genomic_DNA"/>
</dbReference>
<gene>
    <name evidence="1" type="ORF">M8231_00880</name>
</gene>
<evidence type="ECO:0000313" key="2">
    <source>
        <dbReference type="Proteomes" id="UP001055429"/>
    </source>
</evidence>
<organism evidence="1 2">
    <name type="scientific">Brevundimonas albigilva</name>
    <dbReference type="NCBI Taxonomy" id="1312364"/>
    <lineage>
        <taxon>Bacteria</taxon>
        <taxon>Pseudomonadati</taxon>
        <taxon>Pseudomonadota</taxon>
        <taxon>Alphaproteobacteria</taxon>
        <taxon>Caulobacterales</taxon>
        <taxon>Caulobacteraceae</taxon>
        <taxon>Brevundimonas</taxon>
    </lineage>
</organism>
<protein>
    <submittedName>
        <fullName evidence="1">Uncharacterized protein</fullName>
    </submittedName>
</protein>
<proteinExistence type="predicted"/>
<sequence>MSFLERAFQRAGDRIMYALGSDEAEGRLRAGVVADKLHKDWAVHRGATNGRKNWKGFVRFMDSQYGVELDPGIFDANTSGEDLDQIIAHVAGQMLQNGQAEFAEF</sequence>
<dbReference type="RefSeq" id="WP_250202044.1">
    <property type="nucleotide sequence ID" value="NZ_CP097649.1"/>
</dbReference>
<reference evidence="1" key="1">
    <citation type="submission" date="2022-05" db="EMBL/GenBank/DDBJ databases">
        <title>Brevundimonas albigilva TT17 genome sequence.</title>
        <authorList>
            <person name="Lee K."/>
            <person name="Son H."/>
        </authorList>
    </citation>
    <scope>NUCLEOTIDE SEQUENCE</scope>
    <source>
        <strain evidence="1">TT17</strain>
    </source>
</reference>
<accession>A0ABY4SMV0</accession>
<dbReference type="Proteomes" id="UP001055429">
    <property type="component" value="Chromosome"/>
</dbReference>